<dbReference type="SUPFAM" id="SSF88659">
    <property type="entry name" value="Sigma3 and sigma4 domains of RNA polymerase sigma factors"/>
    <property type="match status" value="1"/>
</dbReference>
<dbReference type="InterPro" id="IPR036388">
    <property type="entry name" value="WH-like_DNA-bd_sf"/>
</dbReference>
<feature type="domain" description="RNA polymerase sigma-70 region 4" evidence="1">
    <location>
        <begin position="103"/>
        <end position="151"/>
    </location>
</feature>
<accession>A0A1C0ZXD6</accession>
<reference evidence="3" key="1">
    <citation type="submission" date="2016-05" db="EMBL/GenBank/DDBJ databases">
        <title>Paenibacillus oryzae. sp. nov., isolated from the rice root.</title>
        <authorList>
            <person name="Zhang J."/>
            <person name="Zhang X."/>
        </authorList>
    </citation>
    <scope>NUCLEOTIDE SEQUENCE [LARGE SCALE GENOMIC DNA]</scope>
    <source>
        <strain evidence="3">KCTC13222</strain>
    </source>
</reference>
<dbReference type="Proteomes" id="UP000093309">
    <property type="component" value="Unassembled WGS sequence"/>
</dbReference>
<dbReference type="RefSeq" id="WP_065857422.1">
    <property type="nucleotide sequence ID" value="NZ_LYPC01000027.1"/>
</dbReference>
<keyword evidence="3" id="KW-1185">Reference proteome</keyword>
<dbReference type="Pfam" id="PF04545">
    <property type="entry name" value="Sigma70_r4"/>
    <property type="match status" value="1"/>
</dbReference>
<gene>
    <name evidence="2" type="ORF">A8709_32945</name>
</gene>
<dbReference type="EMBL" id="LYPC01000027">
    <property type="protein sequence ID" value="OCT12793.1"/>
    <property type="molecule type" value="Genomic_DNA"/>
</dbReference>
<protein>
    <recommendedName>
        <fullName evidence="1">RNA polymerase sigma-70 region 4 domain-containing protein</fullName>
    </recommendedName>
</protein>
<name>A0A1C0ZXD6_9BACL</name>
<dbReference type="OrthoDB" id="2083683at2"/>
<dbReference type="AlphaFoldDB" id="A0A1C0ZXD6"/>
<dbReference type="STRING" id="512399.A8709_32945"/>
<sequence length="167" mass="19805">MSIEWLGNADIETYRITKLSLHELLPTIIEERHASHVRAMIRDCDYILEWMETGRRPGNKRGVERLAAYQREIPTDIMEKYANKPAVVQFHDDREYVHMEYVLSLLTDRERTCYEMNVGGMWTDQEIANTLGLQRRTVREFLDRAQKKVKKYRTKPMPLYLDIAVSL</sequence>
<evidence type="ECO:0000313" key="3">
    <source>
        <dbReference type="Proteomes" id="UP000093309"/>
    </source>
</evidence>
<dbReference type="GO" id="GO:0003700">
    <property type="term" value="F:DNA-binding transcription factor activity"/>
    <property type="evidence" value="ECO:0007669"/>
    <property type="project" value="InterPro"/>
</dbReference>
<evidence type="ECO:0000313" key="2">
    <source>
        <dbReference type="EMBL" id="OCT12793.1"/>
    </source>
</evidence>
<proteinExistence type="predicted"/>
<organism evidence="2 3">
    <name type="scientific">Paenibacillus pectinilyticus</name>
    <dbReference type="NCBI Taxonomy" id="512399"/>
    <lineage>
        <taxon>Bacteria</taxon>
        <taxon>Bacillati</taxon>
        <taxon>Bacillota</taxon>
        <taxon>Bacilli</taxon>
        <taxon>Bacillales</taxon>
        <taxon>Paenibacillaceae</taxon>
        <taxon>Paenibacillus</taxon>
    </lineage>
</organism>
<dbReference type="InterPro" id="IPR013324">
    <property type="entry name" value="RNA_pol_sigma_r3/r4-like"/>
</dbReference>
<dbReference type="GO" id="GO:0006352">
    <property type="term" value="P:DNA-templated transcription initiation"/>
    <property type="evidence" value="ECO:0007669"/>
    <property type="project" value="InterPro"/>
</dbReference>
<evidence type="ECO:0000259" key="1">
    <source>
        <dbReference type="Pfam" id="PF04545"/>
    </source>
</evidence>
<dbReference type="InterPro" id="IPR007630">
    <property type="entry name" value="RNA_pol_sigma70_r4"/>
</dbReference>
<dbReference type="Gene3D" id="1.10.10.10">
    <property type="entry name" value="Winged helix-like DNA-binding domain superfamily/Winged helix DNA-binding domain"/>
    <property type="match status" value="1"/>
</dbReference>
<comment type="caution">
    <text evidence="2">The sequence shown here is derived from an EMBL/GenBank/DDBJ whole genome shotgun (WGS) entry which is preliminary data.</text>
</comment>